<sequence>MALAFAGAYSADGEHPFPPFFKEVLTLPLNKRRVWLVIPRAILRDMVNQMTLIIHNLGSYLWCINRSREANAICF</sequence>
<dbReference type="AlphaFoldDB" id="K6YTY0"/>
<organism evidence="1 2">
    <name type="scientific">Brumicola pallidula DSM 14239 = ACAM 615</name>
    <dbReference type="NCBI Taxonomy" id="1121922"/>
    <lineage>
        <taxon>Bacteria</taxon>
        <taxon>Pseudomonadati</taxon>
        <taxon>Pseudomonadota</taxon>
        <taxon>Gammaproteobacteria</taxon>
        <taxon>Alteromonadales</taxon>
        <taxon>Alteromonadaceae</taxon>
        <taxon>Brumicola</taxon>
    </lineage>
</organism>
<protein>
    <submittedName>
        <fullName evidence="1">Uncharacterized protein</fullName>
    </submittedName>
</protein>
<dbReference type="EMBL" id="BAEQ01000013">
    <property type="protein sequence ID" value="GAC27401.1"/>
    <property type="molecule type" value="Genomic_DNA"/>
</dbReference>
<evidence type="ECO:0000313" key="2">
    <source>
        <dbReference type="Proteomes" id="UP000006251"/>
    </source>
</evidence>
<comment type="caution">
    <text evidence="1">The sequence shown here is derived from an EMBL/GenBank/DDBJ whole genome shotgun (WGS) entry which is preliminary data.</text>
</comment>
<evidence type="ECO:0000313" key="1">
    <source>
        <dbReference type="EMBL" id="GAC27401.1"/>
    </source>
</evidence>
<accession>K6YTY0</accession>
<proteinExistence type="predicted"/>
<name>K6YTY0_9ALTE</name>
<gene>
    <name evidence="1" type="ORF">GPAL_0521</name>
</gene>
<dbReference type="Proteomes" id="UP000006251">
    <property type="component" value="Unassembled WGS sequence"/>
</dbReference>
<keyword evidence="2" id="KW-1185">Reference proteome</keyword>
<dbReference type="RefSeq" id="WP_006008969.1">
    <property type="nucleotide sequence ID" value="NZ_AUAV01000012.1"/>
</dbReference>
<reference evidence="2" key="1">
    <citation type="journal article" date="2014" name="Environ. Microbiol.">
        <title>Comparative genomics of the marine bacterial genus Glaciecola reveals the high degree of genomic diversity and genomic characteristic for cold adaptation.</title>
        <authorList>
            <person name="Qin Q.L."/>
            <person name="Xie B.B."/>
            <person name="Yu Y."/>
            <person name="Shu Y.L."/>
            <person name="Rong J.C."/>
            <person name="Zhang Y.J."/>
            <person name="Zhao D.L."/>
            <person name="Chen X.L."/>
            <person name="Zhang X.Y."/>
            <person name="Chen B."/>
            <person name="Zhou B.C."/>
            <person name="Zhang Y.Z."/>
        </authorList>
    </citation>
    <scope>NUCLEOTIDE SEQUENCE [LARGE SCALE GENOMIC DNA]</scope>
    <source>
        <strain evidence="2">ACAM 615</strain>
    </source>
</reference>